<dbReference type="InterPro" id="IPR050231">
    <property type="entry name" value="Iron_ascorbate_oxido_reductase"/>
</dbReference>
<keyword evidence="1 8" id="KW-0479">Metal-binding</keyword>
<comment type="caution">
    <text evidence="11">The sequence shown here is derived from an EMBL/GenBank/DDBJ whole genome shotgun (WGS) entry which is preliminary data.</text>
</comment>
<dbReference type="PANTHER" id="PTHR47990">
    <property type="entry name" value="2-OXOGLUTARATE (2OG) AND FE(II)-DEPENDENT OXYGENASE SUPERFAMILY PROTEIN-RELATED"/>
    <property type="match status" value="1"/>
</dbReference>
<keyword evidence="2" id="KW-0223">Dioxygenase</keyword>
<evidence type="ECO:0000256" key="3">
    <source>
        <dbReference type="ARBA" id="ARBA00023002"/>
    </source>
</evidence>
<dbReference type="Proteomes" id="UP001289374">
    <property type="component" value="Unassembled WGS sequence"/>
</dbReference>
<evidence type="ECO:0000256" key="1">
    <source>
        <dbReference type="ARBA" id="ARBA00022723"/>
    </source>
</evidence>
<keyword evidence="3 8" id="KW-0560">Oxidoreductase</keyword>
<reference evidence="11" key="1">
    <citation type="submission" date="2020-06" db="EMBL/GenBank/DDBJ databases">
        <authorList>
            <person name="Li T."/>
            <person name="Hu X."/>
            <person name="Zhang T."/>
            <person name="Song X."/>
            <person name="Zhang H."/>
            <person name="Dai N."/>
            <person name="Sheng W."/>
            <person name="Hou X."/>
            <person name="Wei L."/>
        </authorList>
    </citation>
    <scope>NUCLEOTIDE SEQUENCE</scope>
    <source>
        <strain evidence="11">K16</strain>
        <tissue evidence="11">Leaf</tissue>
    </source>
</reference>
<evidence type="ECO:0000313" key="11">
    <source>
        <dbReference type="EMBL" id="KAK4386676.1"/>
    </source>
</evidence>
<evidence type="ECO:0000256" key="6">
    <source>
        <dbReference type="ARBA" id="ARBA00061282"/>
    </source>
</evidence>
<dbReference type="GO" id="GO:0002238">
    <property type="term" value="P:response to molecule of fungal origin"/>
    <property type="evidence" value="ECO:0007669"/>
    <property type="project" value="UniProtKB-ARBA"/>
</dbReference>
<feature type="region of interest" description="Disordered" evidence="9">
    <location>
        <begin position="1"/>
        <end position="25"/>
    </location>
</feature>
<reference evidence="11" key="2">
    <citation type="journal article" date="2024" name="Plant">
        <title>Genomic evolution and insights into agronomic trait innovations of Sesamum species.</title>
        <authorList>
            <person name="Miao H."/>
            <person name="Wang L."/>
            <person name="Qu L."/>
            <person name="Liu H."/>
            <person name="Sun Y."/>
            <person name="Le M."/>
            <person name="Wang Q."/>
            <person name="Wei S."/>
            <person name="Zheng Y."/>
            <person name="Lin W."/>
            <person name="Duan Y."/>
            <person name="Cao H."/>
            <person name="Xiong S."/>
            <person name="Wang X."/>
            <person name="Wei L."/>
            <person name="Li C."/>
            <person name="Ma Q."/>
            <person name="Ju M."/>
            <person name="Zhao R."/>
            <person name="Li G."/>
            <person name="Mu C."/>
            <person name="Tian Q."/>
            <person name="Mei H."/>
            <person name="Zhang T."/>
            <person name="Gao T."/>
            <person name="Zhang H."/>
        </authorList>
    </citation>
    <scope>NUCLEOTIDE SEQUENCE</scope>
    <source>
        <strain evidence="11">K16</strain>
    </source>
</reference>
<dbReference type="EC" id="1.14.11.13" evidence="7"/>
<evidence type="ECO:0000256" key="5">
    <source>
        <dbReference type="ARBA" id="ARBA00052204"/>
    </source>
</evidence>
<evidence type="ECO:0000256" key="8">
    <source>
        <dbReference type="RuleBase" id="RU003682"/>
    </source>
</evidence>
<comment type="similarity">
    <text evidence="6">Belongs to the iron/ascorbate-dependent oxidoreductase family. GA2OX subfamily.</text>
</comment>
<keyword evidence="12" id="KW-1185">Reference proteome</keyword>
<sequence>MNKRREYSTDKTLQSIGQADKDNLNQLPKLTPFDCKVLMKPALHENAESNSGLDVASENTDYRMVVSVNNSEHLTQPVRMEESSPDPPFEETYKNLFDSLTGTPQKNFLELSAVEECELPLIDLNQLNLGDSERQACKKQIAEASQEWGFFQVINHGISREVLGKMREEQVKLFKKPFHEKTNHKDLNFSAGSYRWGTPSATCLKQLSWSEAFHVSLSDVLGSGGRNSLRSIMEQFAVVVSELSQKLVDILAEEMGEKSGFFKETCLPSTCYLRLNRYPPCPIHPQMFGIMPHTDSDFITVLHQDHIGGLQLVKDGKWFAVKPNQDALIINIGDLFQAWSNNVYKSVEHRVVANPMNERYSAAYFFCPSYDTVIQSGVQPCVYRSFSFGEYRKQVQQDVKIFGHKIGLPRFLLQTH</sequence>
<organism evidence="11 12">
    <name type="scientific">Sesamum angolense</name>
    <dbReference type="NCBI Taxonomy" id="2727404"/>
    <lineage>
        <taxon>Eukaryota</taxon>
        <taxon>Viridiplantae</taxon>
        <taxon>Streptophyta</taxon>
        <taxon>Embryophyta</taxon>
        <taxon>Tracheophyta</taxon>
        <taxon>Spermatophyta</taxon>
        <taxon>Magnoliopsida</taxon>
        <taxon>eudicotyledons</taxon>
        <taxon>Gunneridae</taxon>
        <taxon>Pentapetalae</taxon>
        <taxon>asterids</taxon>
        <taxon>lamiids</taxon>
        <taxon>Lamiales</taxon>
        <taxon>Pedaliaceae</taxon>
        <taxon>Sesamum</taxon>
    </lineage>
</organism>
<proteinExistence type="inferred from homology"/>
<dbReference type="GO" id="GO:0009685">
    <property type="term" value="P:gibberellin metabolic process"/>
    <property type="evidence" value="ECO:0007669"/>
    <property type="project" value="UniProtKB-ARBA"/>
</dbReference>
<dbReference type="GO" id="GO:0045543">
    <property type="term" value="F:gibberellin 2-beta-dioxygenase activity"/>
    <property type="evidence" value="ECO:0007669"/>
    <property type="project" value="UniProtKB-EC"/>
</dbReference>
<evidence type="ECO:0000256" key="2">
    <source>
        <dbReference type="ARBA" id="ARBA00022964"/>
    </source>
</evidence>
<dbReference type="Pfam" id="PF14226">
    <property type="entry name" value="DIOX_N"/>
    <property type="match status" value="1"/>
</dbReference>
<dbReference type="InterPro" id="IPR005123">
    <property type="entry name" value="Oxoglu/Fe-dep_dioxygenase_dom"/>
</dbReference>
<dbReference type="AlphaFoldDB" id="A0AAE2BIL7"/>
<dbReference type="EMBL" id="JACGWL010000015">
    <property type="protein sequence ID" value="KAK4386676.1"/>
    <property type="molecule type" value="Genomic_DNA"/>
</dbReference>
<dbReference type="InterPro" id="IPR026992">
    <property type="entry name" value="DIOX_N"/>
</dbReference>
<evidence type="ECO:0000259" key="10">
    <source>
        <dbReference type="PROSITE" id="PS51471"/>
    </source>
</evidence>
<keyword evidence="4 8" id="KW-0408">Iron</keyword>
<evidence type="ECO:0000256" key="4">
    <source>
        <dbReference type="ARBA" id="ARBA00023004"/>
    </source>
</evidence>
<dbReference type="GO" id="GO:0009805">
    <property type="term" value="P:coumarin biosynthetic process"/>
    <property type="evidence" value="ECO:0007669"/>
    <property type="project" value="UniProtKB-ARBA"/>
</dbReference>
<gene>
    <name evidence="11" type="ORF">Sango_2538200</name>
</gene>
<dbReference type="Gene3D" id="2.60.120.330">
    <property type="entry name" value="B-lactam Antibiotic, Isopenicillin N Synthase, Chain"/>
    <property type="match status" value="1"/>
</dbReference>
<evidence type="ECO:0000256" key="7">
    <source>
        <dbReference type="ARBA" id="ARBA00066708"/>
    </source>
</evidence>
<dbReference type="SUPFAM" id="SSF51197">
    <property type="entry name" value="Clavaminate synthase-like"/>
    <property type="match status" value="1"/>
</dbReference>
<accession>A0AAE2BIL7</accession>
<feature type="domain" description="Fe2OG dioxygenase" evidence="10">
    <location>
        <begin position="269"/>
        <end position="368"/>
    </location>
</feature>
<evidence type="ECO:0000313" key="12">
    <source>
        <dbReference type="Proteomes" id="UP001289374"/>
    </source>
</evidence>
<evidence type="ECO:0000256" key="9">
    <source>
        <dbReference type="SAM" id="MobiDB-lite"/>
    </source>
</evidence>
<comment type="catalytic activity">
    <reaction evidence="5">
        <text>gibberellin A1 + 2-oxoglutarate + O2 = gibberellin A8 + succinate + CO2</text>
        <dbReference type="Rhea" id="RHEA:15005"/>
        <dbReference type="ChEBI" id="CHEBI:15379"/>
        <dbReference type="ChEBI" id="CHEBI:16526"/>
        <dbReference type="ChEBI" id="CHEBI:16810"/>
        <dbReference type="ChEBI" id="CHEBI:30031"/>
        <dbReference type="ChEBI" id="CHEBI:58524"/>
        <dbReference type="ChEBI" id="CHEBI:58594"/>
        <dbReference type="EC" id="1.14.11.13"/>
    </reaction>
</comment>
<dbReference type="FunFam" id="2.60.120.330:FF:000021">
    <property type="entry name" value="Gibberellin 2-beta-dioxygenase 8"/>
    <property type="match status" value="1"/>
</dbReference>
<protein>
    <recommendedName>
        <fullName evidence="7">gibberellin 2beta-dioxygenase</fullName>
        <ecNumber evidence="7">1.14.11.13</ecNumber>
    </recommendedName>
</protein>
<dbReference type="GO" id="GO:0046872">
    <property type="term" value="F:metal ion binding"/>
    <property type="evidence" value="ECO:0007669"/>
    <property type="project" value="UniProtKB-KW"/>
</dbReference>
<dbReference type="Pfam" id="PF03171">
    <property type="entry name" value="2OG-FeII_Oxy"/>
    <property type="match status" value="1"/>
</dbReference>
<name>A0AAE2BIL7_9LAMI</name>
<dbReference type="InterPro" id="IPR044861">
    <property type="entry name" value="IPNS-like_FE2OG_OXY"/>
</dbReference>
<dbReference type="InterPro" id="IPR027443">
    <property type="entry name" value="IPNS-like_sf"/>
</dbReference>
<dbReference type="PROSITE" id="PS51471">
    <property type="entry name" value="FE2OG_OXY"/>
    <property type="match status" value="1"/>
</dbReference>